<dbReference type="UniPathway" id="UPA00638"/>
<evidence type="ECO:0000256" key="4">
    <source>
        <dbReference type="ARBA" id="ARBA00022630"/>
    </source>
</evidence>
<feature type="binding site" evidence="10">
    <location>
        <position position="439"/>
    </location>
    <ligand>
        <name>Fe cation</name>
        <dbReference type="ChEBI" id="CHEBI:24875"/>
        <label>3</label>
    </ligand>
</feature>
<comment type="subunit">
    <text evidence="10">Homotetramer.</text>
</comment>
<dbReference type="GO" id="GO:0005506">
    <property type="term" value="F:iron ion binding"/>
    <property type="evidence" value="ECO:0007669"/>
    <property type="project" value="InterPro"/>
</dbReference>
<feature type="binding site" evidence="10">
    <location>
        <position position="475"/>
    </location>
    <ligand>
        <name>Fe cation</name>
        <dbReference type="ChEBI" id="CHEBI:24875"/>
        <label>3</label>
    </ligand>
</feature>
<gene>
    <name evidence="10 13" type="primary">norV</name>
    <name evidence="10" type="synonym">flrD</name>
    <name evidence="13" type="ORF">NCTC6754_03681</name>
</gene>
<dbReference type="InterPro" id="IPR023957">
    <property type="entry name" value="Anaer_NO_rdtase_flvorubredoxin"/>
</dbReference>
<dbReference type="InterPro" id="IPR029039">
    <property type="entry name" value="Flavoprotein-like_sf"/>
</dbReference>
<dbReference type="PANTHER" id="PTHR43717">
    <property type="entry name" value="ANAEROBIC NITRIC OXIDE REDUCTASE FLAVORUBREDOXIN"/>
    <property type="match status" value="1"/>
</dbReference>
<dbReference type="SMART" id="SM00849">
    <property type="entry name" value="Lactamase_B"/>
    <property type="match status" value="1"/>
</dbReference>
<feature type="domain" description="Rubredoxin-like" evidence="12">
    <location>
        <begin position="434"/>
        <end position="485"/>
    </location>
</feature>
<comment type="cofactor">
    <cofactor evidence="10">
        <name>FMN</name>
        <dbReference type="ChEBI" id="CHEBI:58210"/>
    </cofactor>
    <text evidence="10">Binds 1 FMN per monomer.</text>
</comment>
<dbReference type="InterPro" id="IPR024935">
    <property type="entry name" value="Rubredoxin_dom"/>
</dbReference>
<dbReference type="FunFam" id="3.40.50.360:FF:000012">
    <property type="entry name" value="Anaerobic nitric oxide reductase flavorubredoxin"/>
    <property type="match status" value="1"/>
</dbReference>
<keyword evidence="6 10" id="KW-0479">Metal-binding</keyword>
<evidence type="ECO:0000313" key="13">
    <source>
        <dbReference type="EMBL" id="VEB55177.1"/>
    </source>
</evidence>
<dbReference type="GO" id="GO:0010181">
    <property type="term" value="F:FMN binding"/>
    <property type="evidence" value="ECO:0007669"/>
    <property type="project" value="InterPro"/>
</dbReference>
<comment type="function">
    <text evidence="10">Anaerobic nitric oxide reductase; uses NADH to detoxify nitric oxide (NO), protecting several 4Fe-4S NO-sensitive enzymes. Has at least 2 reductase partners, only one of which (NorW, flavorubredoxin reductase) has been identified. NO probably binds to the di-iron center; electrons enter from the NorW at rubredoxin and are transferred sequentially to the FMN center and the di-iron center. Also able to function as an aerobic oxygen reductase.</text>
</comment>
<evidence type="ECO:0000256" key="3">
    <source>
        <dbReference type="ARBA" id="ARBA00022490"/>
    </source>
</evidence>
<feature type="binding site" evidence="10">
    <location>
        <position position="442"/>
    </location>
    <ligand>
        <name>Fe cation</name>
        <dbReference type="ChEBI" id="CHEBI:24875"/>
        <label>3</label>
    </ligand>
</feature>
<dbReference type="InterPro" id="IPR036866">
    <property type="entry name" value="RibonucZ/Hydroxyglut_hydro"/>
</dbReference>
<feature type="binding site" evidence="10">
    <location>
        <position position="472"/>
    </location>
    <ligand>
        <name>Fe cation</name>
        <dbReference type="ChEBI" id="CHEBI:24875"/>
        <label>3</label>
    </ligand>
</feature>
<comment type="caution">
    <text evidence="10">Lacks conserved residue(s) required for the propagation of feature annotation.</text>
</comment>
<sequence>MQTLNELRWLCLILVKNNIHWVGQRDWEVRDFHGTEYKTLRGSSYNSYLIREEKNVLIDTVDHKFSREFCAKICAVKSTLADIDYIIINHAEEDHAGALTELMAQIPDTPIYCTANAIDSINGHHHHPEWNFKVVKTGDTLDIGNGKQLIFVETPMLHWPDSMMTYMTGDTVLFSNDAFGQHYCDERLFNDEVDQTELFEQCQRYYANILTPFSRLVTPKITEILGFNLPVDMIATSHGVVWRDNPTQIVELYLKWAADYQEDRITIFYDTMSNNTRMMADAIAQGINEVDPNVAVKIFNVARSDKNEILTNVFRSKGVLVGTSTMNNVMMPKIAGLVEEMTGLRFRNKRASAFGSHGWSGGAVDRLSTRLQDAGFEMSLSLKAKWRPDLDALELCRQHGRDIARQWALAPLPETTQKTAPAEEITTCAAADLGPKMQCSVCQWIYDPALGEPLQDVAPGTPWSEVPDNFLCPECSLGKDVFDVLATEAKMSRGIIIIGSGFAARQLVKNIRKQDAHVPLTSDCGGQHG</sequence>
<dbReference type="GO" id="GO:0009055">
    <property type="term" value="F:electron transfer activity"/>
    <property type="evidence" value="ECO:0007669"/>
    <property type="project" value="UniProtKB-UniRule"/>
</dbReference>
<dbReference type="InterPro" id="IPR001279">
    <property type="entry name" value="Metallo-B-lactamas"/>
</dbReference>
<feature type="binding site" evidence="10">
    <location>
        <position position="94"/>
    </location>
    <ligand>
        <name>Fe cation</name>
        <dbReference type="ChEBI" id="CHEBI:24875"/>
        <label>2</label>
    </ligand>
</feature>
<evidence type="ECO:0000256" key="1">
    <source>
        <dbReference type="ARBA" id="ARBA00007121"/>
    </source>
</evidence>
<keyword evidence="8 10" id="KW-0560">Oxidoreductase</keyword>
<dbReference type="SUPFAM" id="SSF57802">
    <property type="entry name" value="Rubredoxin-like"/>
    <property type="match status" value="1"/>
</dbReference>
<dbReference type="Pfam" id="PF00258">
    <property type="entry name" value="Flavodoxin_1"/>
    <property type="match status" value="1"/>
</dbReference>
<dbReference type="InterPro" id="IPR045761">
    <property type="entry name" value="ODP_dom"/>
</dbReference>
<keyword evidence="9 10" id="KW-0408">Iron</keyword>
<dbReference type="SUPFAM" id="SSF56281">
    <property type="entry name" value="Metallo-hydrolase/oxidoreductase"/>
    <property type="match status" value="1"/>
</dbReference>
<dbReference type="NCBIfam" id="NF003954">
    <property type="entry name" value="PRK05452.1"/>
    <property type="match status" value="1"/>
</dbReference>
<dbReference type="Proteomes" id="UP000269208">
    <property type="component" value="Chromosome"/>
</dbReference>
<comment type="subcellular location">
    <subcellularLocation>
        <location evidence="10">Cytoplasm</location>
    </subcellularLocation>
</comment>
<organism evidence="13 14">
    <name type="scientific">Salmonella enterica I</name>
    <dbReference type="NCBI Taxonomy" id="59201"/>
    <lineage>
        <taxon>Bacteria</taxon>
        <taxon>Pseudomonadati</taxon>
        <taxon>Pseudomonadota</taxon>
        <taxon>Gammaproteobacteria</taxon>
        <taxon>Enterobacterales</taxon>
        <taxon>Enterobacteriaceae</taxon>
        <taxon>Salmonella</taxon>
    </lineage>
</organism>
<dbReference type="AlphaFoldDB" id="A0A447TX04"/>
<comment type="similarity">
    <text evidence="1">In the N-terminal section; belongs to the zinc metallo-hydrolase group 3 family.</text>
</comment>
<dbReference type="CDD" id="cd07709">
    <property type="entry name" value="flavodiiron_proteins_MBL-fold"/>
    <property type="match status" value="1"/>
</dbReference>
<reference evidence="13 14" key="1">
    <citation type="submission" date="2018-12" db="EMBL/GenBank/DDBJ databases">
        <authorList>
            <consortium name="Pathogen Informatics"/>
        </authorList>
    </citation>
    <scope>NUCLEOTIDE SEQUENCE [LARGE SCALE GENOMIC DNA]</scope>
    <source>
        <strain evidence="13 14">NCTC6754</strain>
    </source>
</reference>
<dbReference type="PANTHER" id="PTHR43717:SF1">
    <property type="entry name" value="ANAEROBIC NITRIC OXIDE REDUCTASE FLAVORUBREDOXIN"/>
    <property type="match status" value="1"/>
</dbReference>
<dbReference type="PRINTS" id="PR00163">
    <property type="entry name" value="RUBREDOXIN"/>
</dbReference>
<dbReference type="CDD" id="cd00730">
    <property type="entry name" value="rubredoxin"/>
    <property type="match status" value="1"/>
</dbReference>
<dbReference type="SUPFAM" id="SSF52218">
    <property type="entry name" value="Flavoproteins"/>
    <property type="match status" value="1"/>
</dbReference>
<name>A0A447TX04_SALET</name>
<accession>A0A447TX04</accession>
<evidence type="ECO:0000256" key="9">
    <source>
        <dbReference type="ARBA" id="ARBA00023004"/>
    </source>
</evidence>
<feature type="binding site" evidence="10">
    <location>
        <position position="92"/>
    </location>
    <ligand>
        <name>Fe cation</name>
        <dbReference type="ChEBI" id="CHEBI:24875"/>
        <label>1</label>
    </ligand>
</feature>
<dbReference type="Gene3D" id="3.60.15.10">
    <property type="entry name" value="Ribonuclease Z/Hydroxyacylglutathione hydrolase-like"/>
    <property type="match status" value="1"/>
</dbReference>
<evidence type="ECO:0000256" key="6">
    <source>
        <dbReference type="ARBA" id="ARBA00022723"/>
    </source>
</evidence>
<dbReference type="GO" id="GO:0005737">
    <property type="term" value="C:cytoplasm"/>
    <property type="evidence" value="ECO:0007669"/>
    <property type="project" value="UniProtKB-SubCell"/>
</dbReference>
<evidence type="ECO:0000256" key="5">
    <source>
        <dbReference type="ARBA" id="ARBA00022643"/>
    </source>
</evidence>
<feature type="domain" description="Flavodoxin-like" evidence="11">
    <location>
        <begin position="265"/>
        <end position="404"/>
    </location>
</feature>
<feature type="binding site" evidence="10">
    <location>
        <position position="177"/>
    </location>
    <ligand>
        <name>Fe cation</name>
        <dbReference type="ChEBI" id="CHEBI:24875"/>
        <label>2</label>
    </ligand>
</feature>
<evidence type="ECO:0000313" key="14">
    <source>
        <dbReference type="Proteomes" id="UP000269208"/>
    </source>
</evidence>
<feature type="binding site" evidence="10">
    <location>
        <position position="177"/>
    </location>
    <ligand>
        <name>Fe cation</name>
        <dbReference type="ChEBI" id="CHEBI:24875"/>
        <label>1</label>
    </ligand>
</feature>
<feature type="binding site" evidence="10">
    <location>
        <position position="158"/>
    </location>
    <ligand>
        <name>Fe cation</name>
        <dbReference type="ChEBI" id="CHEBI:24875"/>
        <label>1</label>
    </ligand>
</feature>
<keyword evidence="4 10" id="KW-0285">Flavoprotein</keyword>
<keyword evidence="7 10" id="KW-0249">Electron transport</keyword>
<dbReference type="GO" id="GO:0016966">
    <property type="term" value="F:nitric oxide reductase activity"/>
    <property type="evidence" value="ECO:0007669"/>
    <property type="project" value="InterPro"/>
</dbReference>
<dbReference type="Pfam" id="PF00301">
    <property type="entry name" value="Rubredoxin"/>
    <property type="match status" value="1"/>
</dbReference>
<evidence type="ECO:0000256" key="2">
    <source>
        <dbReference type="ARBA" id="ARBA00022448"/>
    </source>
</evidence>
<keyword evidence="5 10" id="KW-0288">FMN</keyword>
<dbReference type="HAMAP" id="MF_01312">
    <property type="entry name" value="NorV"/>
    <property type="match status" value="1"/>
</dbReference>
<dbReference type="Gene3D" id="2.20.28.10">
    <property type="match status" value="1"/>
</dbReference>
<proteinExistence type="inferred from homology"/>
<evidence type="ECO:0000256" key="8">
    <source>
        <dbReference type="ARBA" id="ARBA00023002"/>
    </source>
</evidence>
<evidence type="ECO:0000256" key="7">
    <source>
        <dbReference type="ARBA" id="ARBA00022982"/>
    </source>
</evidence>
<dbReference type="Pfam" id="PF19583">
    <property type="entry name" value="ODP"/>
    <property type="match status" value="1"/>
</dbReference>
<keyword evidence="2 10" id="KW-0813">Transport</keyword>
<dbReference type="PROSITE" id="PS50903">
    <property type="entry name" value="RUBREDOXIN_LIKE"/>
    <property type="match status" value="1"/>
</dbReference>
<feature type="binding site" evidence="10">
    <location>
        <position position="90"/>
    </location>
    <ligand>
        <name>Fe cation</name>
        <dbReference type="ChEBI" id="CHEBI:24875"/>
        <label>1</label>
    </ligand>
</feature>
<evidence type="ECO:0000256" key="10">
    <source>
        <dbReference type="HAMAP-Rule" id="MF_01312"/>
    </source>
</evidence>
<protein>
    <recommendedName>
        <fullName evidence="10">Anaerobic nitric oxide reductase flavorubredoxin</fullName>
        <shortName evidence="10">FlRd</shortName>
        <shortName evidence="10">FlavoRb</shortName>
    </recommendedName>
</protein>
<evidence type="ECO:0000259" key="11">
    <source>
        <dbReference type="PROSITE" id="PS50902"/>
    </source>
</evidence>
<keyword evidence="3 10" id="KW-0963">Cytoplasm</keyword>
<dbReference type="InterPro" id="IPR008254">
    <property type="entry name" value="Flavodoxin/NO_synth"/>
</dbReference>
<dbReference type="EMBL" id="LR134190">
    <property type="protein sequence ID" value="VEB55177.1"/>
    <property type="molecule type" value="Genomic_DNA"/>
</dbReference>
<dbReference type="PROSITE" id="PS50902">
    <property type="entry name" value="FLAVODOXIN_LIKE"/>
    <property type="match status" value="1"/>
</dbReference>
<evidence type="ECO:0000259" key="12">
    <source>
        <dbReference type="PROSITE" id="PS50903"/>
    </source>
</evidence>
<comment type="cofactor">
    <cofactor evidence="10">
        <name>Fe cation</name>
        <dbReference type="ChEBI" id="CHEBI:24875"/>
    </cofactor>
    <text evidence="10">Binds 3 Fe cations per monomer.</text>
</comment>
<dbReference type="Gene3D" id="3.40.50.360">
    <property type="match status" value="1"/>
</dbReference>
<dbReference type="InterPro" id="IPR024934">
    <property type="entry name" value="Rubredoxin-like_dom"/>
</dbReference>
<feature type="binding site" evidence="10">
    <location>
        <position position="238"/>
    </location>
    <ligand>
        <name>Fe cation</name>
        <dbReference type="ChEBI" id="CHEBI:24875"/>
        <label>2</label>
    </ligand>
</feature>
<comment type="pathway">
    <text evidence="10">Nitrogen metabolism; nitric oxide reduction.</text>
</comment>